<sequence>MNGRPNTPGGVKSTLEAWRWPRNVALPAKYKPSLSSCPSAAGRNKVSSCSGPETSARSPSSPHVRRLPPMPSNSTDALAYRRNEDRASYGVPISIICPAIALLLVVLRIYTRAFLNKKVFWEDYAIVAATVFSICLSVLIVIGTLLKTQLPQAMHTAQQLIAMDILWQLAPAIHIGYGMTHLFLKLSIVLQYIRISVMNVEKRLCYAFVAIIISGTLSFLIATLTACTPVYAIWTPNVPGAVCINSTASFTANQVYQILMDFAILILQRSTTSTDRTWDKVPSGLYAIIEVNVGITCSCIVTLRPLFGRWRWLSNGRKSEPPQAITPARKPPRPMDPFSLGTDSTQVLTVSDDVELGAVHTASYGGSTRAGSRAEEDGEAAIPAWPAPPPAAQCESAAPRCRSDDGQHTSQRP</sequence>
<feature type="transmembrane region" description="Helical" evidence="7">
    <location>
        <begin position="285"/>
        <end position="307"/>
    </location>
</feature>
<dbReference type="VEuPathDB" id="FungiDB:MAPG_01680"/>
<evidence type="ECO:0000256" key="7">
    <source>
        <dbReference type="SAM" id="Phobius"/>
    </source>
</evidence>
<dbReference type="eggNOG" id="ENOG502S025">
    <property type="taxonomic scope" value="Eukaryota"/>
</dbReference>
<keyword evidence="2 7" id="KW-0812">Transmembrane</keyword>
<reference evidence="11" key="1">
    <citation type="submission" date="2010-05" db="EMBL/GenBank/DDBJ databases">
        <title>The genome sequence of Magnaporthe poae strain ATCC 64411.</title>
        <authorList>
            <person name="Ma L.-J."/>
            <person name="Dead R."/>
            <person name="Young S."/>
            <person name="Zeng Q."/>
            <person name="Koehrsen M."/>
            <person name="Alvarado L."/>
            <person name="Berlin A."/>
            <person name="Chapman S.B."/>
            <person name="Chen Z."/>
            <person name="Freedman E."/>
            <person name="Gellesch M."/>
            <person name="Goldberg J."/>
            <person name="Griggs A."/>
            <person name="Gujja S."/>
            <person name="Heilman E.R."/>
            <person name="Heiman D."/>
            <person name="Hepburn T."/>
            <person name="Howarth C."/>
            <person name="Jen D."/>
            <person name="Larson L."/>
            <person name="Mehta T."/>
            <person name="Neiman D."/>
            <person name="Pearson M."/>
            <person name="Roberts A."/>
            <person name="Saif S."/>
            <person name="Shea T."/>
            <person name="Shenoy N."/>
            <person name="Sisk P."/>
            <person name="Stolte C."/>
            <person name="Sykes S."/>
            <person name="Walk T."/>
            <person name="White J."/>
            <person name="Yandava C."/>
            <person name="Haas B."/>
            <person name="Nusbaum C."/>
            <person name="Birren B."/>
        </authorList>
    </citation>
    <scope>NUCLEOTIDE SEQUENCE [LARGE SCALE GENOMIC DNA]</scope>
    <source>
        <strain evidence="11">ATCC 64411 / 73-15</strain>
    </source>
</reference>
<dbReference type="GO" id="GO:0016020">
    <property type="term" value="C:membrane"/>
    <property type="evidence" value="ECO:0007669"/>
    <property type="project" value="UniProtKB-SubCell"/>
</dbReference>
<evidence type="ECO:0000256" key="6">
    <source>
        <dbReference type="SAM" id="MobiDB-lite"/>
    </source>
</evidence>
<dbReference type="EMBL" id="GL876966">
    <property type="protein sequence ID" value="KLU82608.1"/>
    <property type="molecule type" value="Genomic_DNA"/>
</dbReference>
<dbReference type="Pfam" id="PF20684">
    <property type="entry name" value="Fung_rhodopsin"/>
    <property type="match status" value="1"/>
</dbReference>
<evidence type="ECO:0000313" key="10">
    <source>
        <dbReference type="EnsemblFungi" id="MAPG_01680T0"/>
    </source>
</evidence>
<protein>
    <recommendedName>
        <fullName evidence="8">Rhodopsin domain-containing protein</fullName>
    </recommendedName>
</protein>
<evidence type="ECO:0000313" key="9">
    <source>
        <dbReference type="EMBL" id="KLU82608.1"/>
    </source>
</evidence>
<feature type="transmembrane region" description="Helical" evidence="7">
    <location>
        <begin position="204"/>
        <end position="232"/>
    </location>
</feature>
<reference evidence="10" key="4">
    <citation type="journal article" date="2015" name="G3 (Bethesda)">
        <title>Genome sequences of three phytopathogenic species of the Magnaporthaceae family of fungi.</title>
        <authorList>
            <person name="Okagaki L.H."/>
            <person name="Nunes C.C."/>
            <person name="Sailsbery J."/>
            <person name="Clay B."/>
            <person name="Brown D."/>
            <person name="John T."/>
            <person name="Oh Y."/>
            <person name="Young N."/>
            <person name="Fitzgerald M."/>
            <person name="Haas B.J."/>
            <person name="Zeng Q."/>
            <person name="Young S."/>
            <person name="Adiconis X."/>
            <person name="Fan L."/>
            <person name="Levin J.Z."/>
            <person name="Mitchell T.K."/>
            <person name="Okubara P.A."/>
            <person name="Farman M.L."/>
            <person name="Kohn L.M."/>
            <person name="Birren B."/>
            <person name="Ma L.-J."/>
            <person name="Dean R.A."/>
        </authorList>
    </citation>
    <scope>NUCLEOTIDE SEQUENCE</scope>
    <source>
        <strain evidence="10">ATCC 64411 / 73-15</strain>
    </source>
</reference>
<reference evidence="10" key="5">
    <citation type="submission" date="2015-06" db="UniProtKB">
        <authorList>
            <consortium name="EnsemblFungi"/>
        </authorList>
    </citation>
    <scope>IDENTIFICATION</scope>
    <source>
        <strain evidence="10">ATCC 64411</strain>
    </source>
</reference>
<dbReference type="PANTHER" id="PTHR33048:SF47">
    <property type="entry name" value="INTEGRAL MEMBRANE PROTEIN-RELATED"/>
    <property type="match status" value="1"/>
</dbReference>
<keyword evidence="11" id="KW-1185">Reference proteome</keyword>
<evidence type="ECO:0000256" key="4">
    <source>
        <dbReference type="ARBA" id="ARBA00023136"/>
    </source>
</evidence>
<feature type="region of interest" description="Disordered" evidence="6">
    <location>
        <begin position="362"/>
        <end position="413"/>
    </location>
</feature>
<name>A0A0C4DPB9_MAGP6</name>
<gene>
    <name evidence="9" type="ORF">MAPG_01680</name>
</gene>
<feature type="transmembrane region" description="Helical" evidence="7">
    <location>
        <begin position="89"/>
        <end position="111"/>
    </location>
</feature>
<feature type="compositionally biased region" description="Polar residues" evidence="6">
    <location>
        <begin position="45"/>
        <end position="61"/>
    </location>
</feature>
<evidence type="ECO:0000256" key="1">
    <source>
        <dbReference type="ARBA" id="ARBA00004141"/>
    </source>
</evidence>
<reference evidence="9" key="3">
    <citation type="submission" date="2011-03" db="EMBL/GenBank/DDBJ databases">
        <title>Annotation of Magnaporthe poae ATCC 64411.</title>
        <authorList>
            <person name="Ma L.-J."/>
            <person name="Dead R."/>
            <person name="Young S.K."/>
            <person name="Zeng Q."/>
            <person name="Gargeya S."/>
            <person name="Fitzgerald M."/>
            <person name="Haas B."/>
            <person name="Abouelleil A."/>
            <person name="Alvarado L."/>
            <person name="Arachchi H.M."/>
            <person name="Berlin A."/>
            <person name="Brown A."/>
            <person name="Chapman S.B."/>
            <person name="Chen Z."/>
            <person name="Dunbar C."/>
            <person name="Freedman E."/>
            <person name="Gearin G."/>
            <person name="Gellesch M."/>
            <person name="Goldberg J."/>
            <person name="Griggs A."/>
            <person name="Gujja S."/>
            <person name="Heiman D."/>
            <person name="Howarth C."/>
            <person name="Larson L."/>
            <person name="Lui A."/>
            <person name="MacDonald P.J.P."/>
            <person name="Mehta T."/>
            <person name="Montmayeur A."/>
            <person name="Murphy C."/>
            <person name="Neiman D."/>
            <person name="Pearson M."/>
            <person name="Priest M."/>
            <person name="Roberts A."/>
            <person name="Saif S."/>
            <person name="Shea T."/>
            <person name="Shenoy N."/>
            <person name="Sisk P."/>
            <person name="Stolte C."/>
            <person name="Sykes S."/>
            <person name="Yandava C."/>
            <person name="Wortman J."/>
            <person name="Nusbaum C."/>
            <person name="Birren B."/>
        </authorList>
    </citation>
    <scope>NUCLEOTIDE SEQUENCE</scope>
    <source>
        <strain evidence="9">ATCC 64411</strain>
    </source>
</reference>
<keyword evidence="4 7" id="KW-0472">Membrane</keyword>
<feature type="region of interest" description="Disordered" evidence="6">
    <location>
        <begin position="29"/>
        <end position="76"/>
    </location>
</feature>
<feature type="domain" description="Rhodopsin" evidence="8">
    <location>
        <begin position="107"/>
        <end position="267"/>
    </location>
</feature>
<feature type="transmembrane region" description="Helical" evidence="7">
    <location>
        <begin position="123"/>
        <end position="145"/>
    </location>
</feature>
<proteinExistence type="inferred from homology"/>
<dbReference type="AlphaFoldDB" id="A0A0C4DPB9"/>
<dbReference type="Proteomes" id="UP000011715">
    <property type="component" value="Unassembled WGS sequence"/>
</dbReference>
<evidence type="ECO:0000256" key="3">
    <source>
        <dbReference type="ARBA" id="ARBA00022989"/>
    </source>
</evidence>
<comment type="subcellular location">
    <subcellularLocation>
        <location evidence="1">Membrane</location>
        <topology evidence="1">Multi-pass membrane protein</topology>
    </subcellularLocation>
</comment>
<evidence type="ECO:0000256" key="2">
    <source>
        <dbReference type="ARBA" id="ARBA00022692"/>
    </source>
</evidence>
<dbReference type="PANTHER" id="PTHR33048">
    <property type="entry name" value="PTH11-LIKE INTEGRAL MEMBRANE PROTEIN (AFU_ORTHOLOGUE AFUA_5G11245)"/>
    <property type="match status" value="1"/>
</dbReference>
<evidence type="ECO:0000256" key="5">
    <source>
        <dbReference type="ARBA" id="ARBA00038359"/>
    </source>
</evidence>
<reference evidence="9" key="2">
    <citation type="submission" date="2010-05" db="EMBL/GenBank/DDBJ databases">
        <title>The Genome Sequence of Magnaporthe poae strain ATCC 64411.</title>
        <authorList>
            <consortium name="The Broad Institute Genome Sequencing Platform"/>
            <consortium name="Broad Institute Genome Sequencing Center for Infectious Disease"/>
            <person name="Ma L.-J."/>
            <person name="Dead R."/>
            <person name="Young S."/>
            <person name="Zeng Q."/>
            <person name="Koehrsen M."/>
            <person name="Alvarado L."/>
            <person name="Berlin A."/>
            <person name="Chapman S.B."/>
            <person name="Chen Z."/>
            <person name="Freedman E."/>
            <person name="Gellesch M."/>
            <person name="Goldberg J."/>
            <person name="Griggs A."/>
            <person name="Gujja S."/>
            <person name="Heilman E.R."/>
            <person name="Heiman D."/>
            <person name="Hepburn T."/>
            <person name="Howarth C."/>
            <person name="Jen D."/>
            <person name="Larson L."/>
            <person name="Mehta T."/>
            <person name="Neiman D."/>
            <person name="Pearson M."/>
            <person name="Roberts A."/>
            <person name="Saif S."/>
            <person name="Shea T."/>
            <person name="Shenoy N."/>
            <person name="Sisk P."/>
            <person name="Stolte C."/>
            <person name="Sykes S."/>
            <person name="Walk T."/>
            <person name="White J."/>
            <person name="Yandava C."/>
            <person name="Haas B."/>
            <person name="Nusbaum C."/>
            <person name="Birren B."/>
        </authorList>
    </citation>
    <scope>NUCLEOTIDE SEQUENCE</scope>
    <source>
        <strain evidence="9">ATCC 64411</strain>
    </source>
</reference>
<comment type="similarity">
    <text evidence="5">Belongs to the SAT4 family.</text>
</comment>
<accession>A0A0C4DPB9</accession>
<dbReference type="EMBL" id="ADBL01000409">
    <property type="status" value="NOT_ANNOTATED_CDS"/>
    <property type="molecule type" value="Genomic_DNA"/>
</dbReference>
<dbReference type="InterPro" id="IPR049326">
    <property type="entry name" value="Rhodopsin_dom_fungi"/>
</dbReference>
<dbReference type="EnsemblFungi" id="MAPG_01680T0">
    <property type="protein sequence ID" value="MAPG_01680T0"/>
    <property type="gene ID" value="MAPG_01680"/>
</dbReference>
<organism evidence="10 11">
    <name type="scientific">Magnaporthiopsis poae (strain ATCC 64411 / 73-15)</name>
    <name type="common">Kentucky bluegrass fungus</name>
    <name type="synonym">Magnaporthe poae</name>
    <dbReference type="NCBI Taxonomy" id="644358"/>
    <lineage>
        <taxon>Eukaryota</taxon>
        <taxon>Fungi</taxon>
        <taxon>Dikarya</taxon>
        <taxon>Ascomycota</taxon>
        <taxon>Pezizomycotina</taxon>
        <taxon>Sordariomycetes</taxon>
        <taxon>Sordariomycetidae</taxon>
        <taxon>Magnaporthales</taxon>
        <taxon>Magnaporthaceae</taxon>
        <taxon>Magnaporthiopsis</taxon>
    </lineage>
</organism>
<keyword evidence="3 7" id="KW-1133">Transmembrane helix</keyword>
<dbReference type="OrthoDB" id="3934549at2759"/>
<dbReference type="InterPro" id="IPR052337">
    <property type="entry name" value="SAT4-like"/>
</dbReference>
<evidence type="ECO:0000259" key="8">
    <source>
        <dbReference type="Pfam" id="PF20684"/>
    </source>
</evidence>
<evidence type="ECO:0000313" key="11">
    <source>
        <dbReference type="Proteomes" id="UP000011715"/>
    </source>
</evidence>